<name>A0A9P9IPH0_9HYPO</name>
<reference evidence="1" key="1">
    <citation type="journal article" date="2021" name="Nat. Commun.">
        <title>Genetic determinants of endophytism in the Arabidopsis root mycobiome.</title>
        <authorList>
            <person name="Mesny F."/>
            <person name="Miyauchi S."/>
            <person name="Thiergart T."/>
            <person name="Pickel B."/>
            <person name="Atanasova L."/>
            <person name="Karlsson M."/>
            <person name="Huettel B."/>
            <person name="Barry K.W."/>
            <person name="Haridas S."/>
            <person name="Chen C."/>
            <person name="Bauer D."/>
            <person name="Andreopoulos W."/>
            <person name="Pangilinan J."/>
            <person name="LaButti K."/>
            <person name="Riley R."/>
            <person name="Lipzen A."/>
            <person name="Clum A."/>
            <person name="Drula E."/>
            <person name="Henrissat B."/>
            <person name="Kohler A."/>
            <person name="Grigoriev I.V."/>
            <person name="Martin F.M."/>
            <person name="Hacquard S."/>
        </authorList>
    </citation>
    <scope>NUCLEOTIDE SEQUENCE</scope>
    <source>
        <strain evidence="1">MPI-CAGE-AT-0021</strain>
    </source>
</reference>
<accession>A0A9P9IPH0</accession>
<evidence type="ECO:0000313" key="1">
    <source>
        <dbReference type="EMBL" id="KAH7126559.1"/>
    </source>
</evidence>
<dbReference type="Proteomes" id="UP000717696">
    <property type="component" value="Unassembled WGS sequence"/>
</dbReference>
<comment type="caution">
    <text evidence="1">The sequence shown here is derived from an EMBL/GenBank/DDBJ whole genome shotgun (WGS) entry which is preliminary data.</text>
</comment>
<evidence type="ECO:0000313" key="2">
    <source>
        <dbReference type="Proteomes" id="UP000717696"/>
    </source>
</evidence>
<dbReference type="OrthoDB" id="5083424at2759"/>
<keyword evidence="2" id="KW-1185">Reference proteome</keyword>
<dbReference type="AlphaFoldDB" id="A0A9P9IPH0"/>
<proteinExistence type="predicted"/>
<sequence>MLSRKKALKRRKAKDGEQLKQGVWHELGNFNSNLSTLTWTAQLILFDFQMVEMSFGYILQWRLYLFAASRTAIAKNQAHSLLYDKLLFSANDIIPIEVWRLYDNLDFDDYGGSWLTDERNAEILSSIQPALLRYIEQRAELQEAYAMACYEAHAPELLSVTYINIGHRRCVLIWEKTVMVYV</sequence>
<organism evidence="1 2">
    <name type="scientific">Dactylonectria estremocensis</name>
    <dbReference type="NCBI Taxonomy" id="1079267"/>
    <lineage>
        <taxon>Eukaryota</taxon>
        <taxon>Fungi</taxon>
        <taxon>Dikarya</taxon>
        <taxon>Ascomycota</taxon>
        <taxon>Pezizomycotina</taxon>
        <taxon>Sordariomycetes</taxon>
        <taxon>Hypocreomycetidae</taxon>
        <taxon>Hypocreales</taxon>
        <taxon>Nectriaceae</taxon>
        <taxon>Dactylonectria</taxon>
    </lineage>
</organism>
<gene>
    <name evidence="1" type="ORF">B0J13DRAFT_588948</name>
</gene>
<protein>
    <submittedName>
        <fullName evidence="1">Uncharacterized protein</fullName>
    </submittedName>
</protein>
<dbReference type="EMBL" id="JAGMUU010000023">
    <property type="protein sequence ID" value="KAH7126559.1"/>
    <property type="molecule type" value="Genomic_DNA"/>
</dbReference>